<proteinExistence type="predicted"/>
<dbReference type="RefSeq" id="WP_169156642.1">
    <property type="nucleotide sequence ID" value="NZ_CAWPJE010000153.1"/>
</dbReference>
<dbReference type="Proteomes" id="UP000718564">
    <property type="component" value="Unassembled WGS sequence"/>
</dbReference>
<dbReference type="GO" id="GO:0016740">
    <property type="term" value="F:transferase activity"/>
    <property type="evidence" value="ECO:0007669"/>
    <property type="project" value="UniProtKB-KW"/>
</dbReference>
<dbReference type="Pfam" id="PF00534">
    <property type="entry name" value="Glycos_transf_1"/>
    <property type="match status" value="1"/>
</dbReference>
<sequence length="406" mass="46318">MRLLIVQYGGDYREAFQRLSKNGTETYHSQKYVINSIVEISQQIEEATLLCCQTKESYNEVLQDGLRAIGAGLDPYKHKREILKLIEEQNPTHLLIHAPIPGIFNWAIQNKVRTIGLLADSFLTTSFRQKFKNYLLARLLNNKQIEWIGNHGINACLSLQEIGVNPEKIIPYDWVHAITPEYYSPKKFRQNVNTWNLVYVGAVAEVKGVGDVIEAVAKLKTRNISVNLQVVGGGEIDYYTQRVRQLNIEDCVKFLGLMGNQTVMNLMREADIVVVPSRHEYPEACPFTIYEAFCVHTPIVASNHPVFKGNLQDGINAMIFPAGDSTALAASVEKLISNPEIYERLSEASSKSWEQLQIPVKWAEFINCWLHNSSNNQDWLFKHRLTSGMYNSWFSRDNQGYYSKPI</sequence>
<dbReference type="EMBL" id="QMEB01000160">
    <property type="protein sequence ID" value="NMG21405.1"/>
    <property type="molecule type" value="Genomic_DNA"/>
</dbReference>
<keyword evidence="2" id="KW-0808">Transferase</keyword>
<organism evidence="2 3">
    <name type="scientific">Brasilonema bromeliae SPC951</name>
    <dbReference type="NCBI Taxonomy" id="385972"/>
    <lineage>
        <taxon>Bacteria</taxon>
        <taxon>Bacillati</taxon>
        <taxon>Cyanobacteriota</taxon>
        <taxon>Cyanophyceae</taxon>
        <taxon>Nostocales</taxon>
        <taxon>Scytonemataceae</taxon>
        <taxon>Brasilonema</taxon>
        <taxon>Bromeliae group (in: Brasilonema)</taxon>
    </lineage>
</organism>
<feature type="domain" description="Glycosyl transferase family 1" evidence="1">
    <location>
        <begin position="186"/>
        <end position="350"/>
    </location>
</feature>
<dbReference type="CDD" id="cd03801">
    <property type="entry name" value="GT4_PimA-like"/>
    <property type="match status" value="1"/>
</dbReference>
<reference evidence="2 3" key="1">
    <citation type="submission" date="2018-06" db="EMBL/GenBank/DDBJ databases">
        <title>Comparative genomics of Brasilonema spp. strains.</title>
        <authorList>
            <person name="Alvarenga D.O."/>
            <person name="Fiore M.F."/>
            <person name="Varani A.M."/>
        </authorList>
    </citation>
    <scope>NUCLEOTIDE SEQUENCE [LARGE SCALE GENOMIC DNA]</scope>
    <source>
        <strain evidence="2 3">SPC951</strain>
    </source>
</reference>
<gene>
    <name evidence="2" type="ORF">DP116_18900</name>
</gene>
<accession>A0ABX1PAE6</accession>
<evidence type="ECO:0000313" key="3">
    <source>
        <dbReference type="Proteomes" id="UP000718564"/>
    </source>
</evidence>
<dbReference type="Gene3D" id="3.40.50.2000">
    <property type="entry name" value="Glycogen Phosphorylase B"/>
    <property type="match status" value="2"/>
</dbReference>
<dbReference type="SUPFAM" id="SSF53756">
    <property type="entry name" value="UDP-Glycosyltransferase/glycogen phosphorylase"/>
    <property type="match status" value="1"/>
</dbReference>
<dbReference type="InterPro" id="IPR001296">
    <property type="entry name" value="Glyco_trans_1"/>
</dbReference>
<keyword evidence="3" id="KW-1185">Reference proteome</keyword>
<dbReference type="PANTHER" id="PTHR12526">
    <property type="entry name" value="GLYCOSYLTRANSFERASE"/>
    <property type="match status" value="1"/>
</dbReference>
<evidence type="ECO:0000313" key="2">
    <source>
        <dbReference type="EMBL" id="NMG21405.1"/>
    </source>
</evidence>
<name>A0ABX1PAE6_9CYAN</name>
<evidence type="ECO:0000259" key="1">
    <source>
        <dbReference type="Pfam" id="PF00534"/>
    </source>
</evidence>
<protein>
    <submittedName>
        <fullName evidence="2">Glycosyl transferase family 1</fullName>
    </submittedName>
</protein>
<comment type="caution">
    <text evidence="2">The sequence shown here is derived from an EMBL/GenBank/DDBJ whole genome shotgun (WGS) entry which is preliminary data.</text>
</comment>